<dbReference type="CDD" id="cd03801">
    <property type="entry name" value="GT4_PimA-like"/>
    <property type="match status" value="1"/>
</dbReference>
<dbReference type="PANTHER" id="PTHR12526">
    <property type="entry name" value="GLYCOSYLTRANSFERASE"/>
    <property type="match status" value="1"/>
</dbReference>
<keyword evidence="2" id="KW-0328">Glycosyltransferase</keyword>
<dbReference type="Pfam" id="PF13439">
    <property type="entry name" value="Glyco_transf_4"/>
    <property type="match status" value="1"/>
</dbReference>
<sequence>MKITFVLPFASLAGGTRVIADYAAELAARGYEVTVVSQPDDRKRTGLLARLGRGGKPARTPTPLLDFLGPRHIVLDRPRPVTDADLPDADAVIATWWETAEWVAALSPAKGRKFQLLQDYEMFPHLPADRVAASFRLPLRKLAVSEYIRDMVRHHHDVQDIAVLPNSVDLTLFDAPPRPKSQPLRVGFLYNPSPRKNLPLALDAIRAARAELPDLRAASFGGPPSPHHPLPAWVQYRRNPPQSDIAAIYAACDLWLFTSRNEGFGLPILEAMACRTPVLATRAGAAPDLIDGRNGLLLDADPQAFAAAIARFHAMPDAEWQDFSTAAWQRARGHRIGPATDRLISCLAAA</sequence>
<evidence type="ECO:0000256" key="2">
    <source>
        <dbReference type="ARBA" id="ARBA00022676"/>
    </source>
</evidence>
<name>A0A238Y878_9RHOB</name>
<proteinExistence type="inferred from homology"/>
<dbReference type="Pfam" id="PF13692">
    <property type="entry name" value="Glyco_trans_1_4"/>
    <property type="match status" value="1"/>
</dbReference>
<gene>
    <name evidence="5" type="ORF">SAMN06265378_11539</name>
</gene>
<evidence type="ECO:0000259" key="4">
    <source>
        <dbReference type="Pfam" id="PF13439"/>
    </source>
</evidence>
<keyword evidence="3 5" id="KW-0808">Transferase</keyword>
<dbReference type="GO" id="GO:0016757">
    <property type="term" value="F:glycosyltransferase activity"/>
    <property type="evidence" value="ECO:0007669"/>
    <property type="project" value="UniProtKB-KW"/>
</dbReference>
<evidence type="ECO:0000256" key="1">
    <source>
        <dbReference type="ARBA" id="ARBA00009481"/>
    </source>
</evidence>
<reference evidence="6" key="1">
    <citation type="submission" date="2017-06" db="EMBL/GenBank/DDBJ databases">
        <authorList>
            <person name="Varghese N."/>
            <person name="Submissions S."/>
        </authorList>
    </citation>
    <scope>NUCLEOTIDE SEQUENCE [LARGE SCALE GENOMIC DNA]</scope>
    <source>
        <strain evidence="6">DSM 26170</strain>
    </source>
</reference>
<dbReference type="PANTHER" id="PTHR12526:SF640">
    <property type="entry name" value="COLANIC ACID BIOSYNTHESIS GLYCOSYLTRANSFERASE WCAL-RELATED"/>
    <property type="match status" value="1"/>
</dbReference>
<dbReference type="RefSeq" id="WP_176430357.1">
    <property type="nucleotide sequence ID" value="NZ_FZNM01000015.1"/>
</dbReference>
<dbReference type="Proteomes" id="UP000198409">
    <property type="component" value="Unassembled WGS sequence"/>
</dbReference>
<evidence type="ECO:0000313" key="6">
    <source>
        <dbReference type="Proteomes" id="UP000198409"/>
    </source>
</evidence>
<protein>
    <submittedName>
        <fullName evidence="5">Glycosyltransferase involved in cell wall bisynthesis</fullName>
    </submittedName>
</protein>
<organism evidence="5 6">
    <name type="scientific">Paracoccus sediminis</name>
    <dbReference type="NCBI Taxonomy" id="1214787"/>
    <lineage>
        <taxon>Bacteria</taxon>
        <taxon>Pseudomonadati</taxon>
        <taxon>Pseudomonadota</taxon>
        <taxon>Alphaproteobacteria</taxon>
        <taxon>Rhodobacterales</taxon>
        <taxon>Paracoccaceae</taxon>
        <taxon>Paracoccus</taxon>
    </lineage>
</organism>
<evidence type="ECO:0000256" key="3">
    <source>
        <dbReference type="ARBA" id="ARBA00022679"/>
    </source>
</evidence>
<dbReference type="SUPFAM" id="SSF53756">
    <property type="entry name" value="UDP-Glycosyltransferase/glycogen phosphorylase"/>
    <property type="match status" value="1"/>
</dbReference>
<dbReference type="EMBL" id="FZNM01000015">
    <property type="protein sequence ID" value="SNR66804.1"/>
    <property type="molecule type" value="Genomic_DNA"/>
</dbReference>
<dbReference type="InterPro" id="IPR028098">
    <property type="entry name" value="Glyco_trans_4-like_N"/>
</dbReference>
<accession>A0A238Y878</accession>
<feature type="domain" description="Glycosyltransferase subfamily 4-like N-terminal" evidence="4">
    <location>
        <begin position="14"/>
        <end position="171"/>
    </location>
</feature>
<dbReference type="Gene3D" id="3.40.50.11090">
    <property type="match status" value="1"/>
</dbReference>
<comment type="similarity">
    <text evidence="1">Belongs to the glycosyltransferase group 1 family. Glycosyltransferase 4 subfamily.</text>
</comment>
<dbReference type="AlphaFoldDB" id="A0A238Y878"/>
<dbReference type="Gene3D" id="3.40.50.2000">
    <property type="entry name" value="Glycogen Phosphorylase B"/>
    <property type="match status" value="1"/>
</dbReference>
<evidence type="ECO:0000313" key="5">
    <source>
        <dbReference type="EMBL" id="SNR66804.1"/>
    </source>
</evidence>